<reference evidence="2 3" key="1">
    <citation type="submission" date="2019-08" db="EMBL/GenBank/DDBJ databases">
        <title>In-depth cultivation of the pig gut microbiome towards novel bacterial diversity and tailored functional studies.</title>
        <authorList>
            <person name="Wylensek D."/>
            <person name="Hitch T.C.A."/>
            <person name="Clavel T."/>
        </authorList>
    </citation>
    <scope>NUCLEOTIDE SEQUENCE [LARGE SCALE GENOMIC DNA]</scope>
    <source>
        <strain evidence="2 3">LKV-178-WT-2A</strain>
    </source>
</reference>
<dbReference type="PANTHER" id="PTHR12905">
    <property type="entry name" value="METALLOPHOSPHOESTERASE"/>
    <property type="match status" value="1"/>
</dbReference>
<dbReference type="Pfam" id="PF00149">
    <property type="entry name" value="Metallophos"/>
    <property type="match status" value="1"/>
</dbReference>
<dbReference type="PANTHER" id="PTHR12905:SF0">
    <property type="entry name" value="CALCINEURIN-LIKE PHOSPHOESTERASE DOMAIN-CONTAINING PROTEIN"/>
    <property type="match status" value="1"/>
</dbReference>
<comment type="caution">
    <text evidence="2">The sequence shown here is derived from an EMBL/GenBank/DDBJ whole genome shotgun (WGS) entry which is preliminary data.</text>
</comment>
<evidence type="ECO:0000313" key="2">
    <source>
        <dbReference type="EMBL" id="MST84753.1"/>
    </source>
</evidence>
<dbReference type="InterPro" id="IPR004843">
    <property type="entry name" value="Calcineurin-like_PHP"/>
</dbReference>
<dbReference type="EMBL" id="VUNG01000020">
    <property type="protein sequence ID" value="MST84753.1"/>
    <property type="molecule type" value="Genomic_DNA"/>
</dbReference>
<gene>
    <name evidence="2" type="ORF">FYJ73_08755</name>
</gene>
<evidence type="ECO:0000313" key="3">
    <source>
        <dbReference type="Proteomes" id="UP000438914"/>
    </source>
</evidence>
<dbReference type="Gene3D" id="3.60.21.10">
    <property type="match status" value="1"/>
</dbReference>
<dbReference type="GO" id="GO:0016787">
    <property type="term" value="F:hydrolase activity"/>
    <property type="evidence" value="ECO:0007669"/>
    <property type="project" value="InterPro"/>
</dbReference>
<proteinExistence type="predicted"/>
<name>A0A7K0KFN9_9BACT</name>
<dbReference type="CDD" id="cd07379">
    <property type="entry name" value="MPP_239FB"/>
    <property type="match status" value="1"/>
</dbReference>
<protein>
    <submittedName>
        <fullName evidence="2">Serine/threonine protein phosphatase</fullName>
    </submittedName>
</protein>
<dbReference type="InterPro" id="IPR029052">
    <property type="entry name" value="Metallo-depent_PP-like"/>
</dbReference>
<dbReference type="RefSeq" id="WP_154534328.1">
    <property type="nucleotide sequence ID" value="NZ_VUNG01000020.1"/>
</dbReference>
<keyword evidence="3" id="KW-1185">Reference proteome</keyword>
<dbReference type="SUPFAM" id="SSF56300">
    <property type="entry name" value="Metallo-dependent phosphatases"/>
    <property type="match status" value="1"/>
</dbReference>
<organism evidence="2 3">
    <name type="scientific">Hallella mizrahii</name>
    <dbReference type="NCBI Taxonomy" id="2606637"/>
    <lineage>
        <taxon>Bacteria</taxon>
        <taxon>Pseudomonadati</taxon>
        <taxon>Bacteroidota</taxon>
        <taxon>Bacteroidia</taxon>
        <taxon>Bacteroidales</taxon>
        <taxon>Prevotellaceae</taxon>
        <taxon>Hallella</taxon>
    </lineage>
</organism>
<dbReference type="Proteomes" id="UP000438914">
    <property type="component" value="Unassembled WGS sequence"/>
</dbReference>
<dbReference type="AlphaFoldDB" id="A0A7K0KFN9"/>
<sequence>MTILHISDTHGQHTKLANLPAADVIVHSGDFTFGGSEQEAIEFMQWFCDLPYKHKAFIAGNHDMCMYGADKIEGLPENVHYLCNSSVVIDGVKFYGLPMFMEDVMDGTYDKLISAIPDDTDVLVTHQPPYGILDGGEYHGKQDFHYGDYKLYAKVLDVRPKLHLFGHDHNVYGFEEHFGTVFSNAAVVDSHYVLKKETPLTYNI</sequence>
<accession>A0A7K0KFN9</accession>
<feature type="domain" description="Calcineurin-like phosphoesterase" evidence="1">
    <location>
        <begin position="1"/>
        <end position="170"/>
    </location>
</feature>
<dbReference type="InterPro" id="IPR051693">
    <property type="entry name" value="UPF0046_metallophosphoest"/>
</dbReference>
<evidence type="ECO:0000259" key="1">
    <source>
        <dbReference type="Pfam" id="PF00149"/>
    </source>
</evidence>